<keyword evidence="7" id="KW-0808">Transferase</keyword>
<comment type="similarity">
    <text evidence="2">Belongs to the class-V pyridoxal-phosphate-dependent aminotransferase family. Csd subfamily.</text>
</comment>
<dbReference type="InterPro" id="IPR020578">
    <property type="entry name" value="Aminotrans_V_PyrdxlP_BS"/>
</dbReference>
<dbReference type="GO" id="GO:0008483">
    <property type="term" value="F:transaminase activity"/>
    <property type="evidence" value="ECO:0007669"/>
    <property type="project" value="UniProtKB-KW"/>
</dbReference>
<dbReference type="PANTHER" id="PTHR43586">
    <property type="entry name" value="CYSTEINE DESULFURASE"/>
    <property type="match status" value="1"/>
</dbReference>
<dbReference type="Gene3D" id="3.40.640.10">
    <property type="entry name" value="Type I PLP-dependent aspartate aminotransferase-like (Major domain)"/>
    <property type="match status" value="1"/>
</dbReference>
<keyword evidence="3" id="KW-0663">Pyridoxal phosphate</keyword>
<dbReference type="PANTHER" id="PTHR43586:SF8">
    <property type="entry name" value="CYSTEINE DESULFURASE 1, CHLOROPLASTIC"/>
    <property type="match status" value="1"/>
</dbReference>
<dbReference type="PROSITE" id="PS00595">
    <property type="entry name" value="AA_TRANSFER_CLASS_5"/>
    <property type="match status" value="1"/>
</dbReference>
<evidence type="ECO:0000313" key="8">
    <source>
        <dbReference type="Proteomes" id="UP000609849"/>
    </source>
</evidence>
<evidence type="ECO:0000256" key="1">
    <source>
        <dbReference type="ARBA" id="ARBA00001933"/>
    </source>
</evidence>
<gene>
    <name evidence="7" type="ORF">H8923_14055</name>
</gene>
<dbReference type="RefSeq" id="WP_153972570.1">
    <property type="nucleotide sequence ID" value="NZ_JACRWE010000008.1"/>
</dbReference>
<keyword evidence="7" id="KW-0032">Aminotransferase</keyword>
<reference evidence="7 8" key="1">
    <citation type="submission" date="2020-08" db="EMBL/GenBank/DDBJ databases">
        <authorList>
            <person name="Liu C."/>
            <person name="Sun Q."/>
        </authorList>
    </citation>
    <scope>NUCLEOTIDE SEQUENCE [LARGE SCALE GENOMIC DNA]</scope>
    <source>
        <strain evidence="7 8">NSJ-18</strain>
    </source>
</reference>
<evidence type="ECO:0000259" key="6">
    <source>
        <dbReference type="Pfam" id="PF00266"/>
    </source>
</evidence>
<evidence type="ECO:0000256" key="2">
    <source>
        <dbReference type="ARBA" id="ARBA00010447"/>
    </source>
</evidence>
<protein>
    <submittedName>
        <fullName evidence="7">Aminotransferase class V-fold PLP-dependent enzyme</fullName>
    </submittedName>
</protein>
<dbReference type="InterPro" id="IPR015424">
    <property type="entry name" value="PyrdxlP-dep_Trfase"/>
</dbReference>
<evidence type="ECO:0000256" key="5">
    <source>
        <dbReference type="RuleBase" id="RU004504"/>
    </source>
</evidence>
<comment type="catalytic activity">
    <reaction evidence="4">
        <text>(sulfur carrier)-H + L-cysteine = (sulfur carrier)-SH + L-alanine</text>
        <dbReference type="Rhea" id="RHEA:43892"/>
        <dbReference type="Rhea" id="RHEA-COMP:14737"/>
        <dbReference type="Rhea" id="RHEA-COMP:14739"/>
        <dbReference type="ChEBI" id="CHEBI:29917"/>
        <dbReference type="ChEBI" id="CHEBI:35235"/>
        <dbReference type="ChEBI" id="CHEBI:57972"/>
        <dbReference type="ChEBI" id="CHEBI:64428"/>
        <dbReference type="EC" id="2.8.1.7"/>
    </reaction>
</comment>
<dbReference type="InterPro" id="IPR015422">
    <property type="entry name" value="PyrdxlP-dep_Trfase_small"/>
</dbReference>
<proteinExistence type="inferred from homology"/>
<feature type="domain" description="Aminotransferase class V" evidence="6">
    <location>
        <begin position="25"/>
        <end position="413"/>
    </location>
</feature>
<comment type="caution">
    <text evidence="7">The sequence shown here is derived from an EMBL/GenBank/DDBJ whole genome shotgun (WGS) entry which is preliminary data.</text>
</comment>
<dbReference type="InterPro" id="IPR000192">
    <property type="entry name" value="Aminotrans_V_dom"/>
</dbReference>
<dbReference type="EMBL" id="JACRWE010000008">
    <property type="protein sequence ID" value="MBC5997882.1"/>
    <property type="molecule type" value="Genomic_DNA"/>
</dbReference>
<dbReference type="InterPro" id="IPR015421">
    <property type="entry name" value="PyrdxlP-dep_Trfase_major"/>
</dbReference>
<dbReference type="Proteomes" id="UP000609849">
    <property type="component" value="Unassembled WGS sequence"/>
</dbReference>
<sequence length="424" mass="47284">MNYRHLFDGIDEKIKLIDGSYVSPINFDNGATTPPLKSVTKLIQDNIKNYGPIARGVGPKGEFCTNEFAKSRETILDFFNLKESDTHTVIYTKSDTESLNILANLLVKNKYDMVLTTRMEHHANDLPFRGVGRVVYIDVDNLGRININNIEEELIRAEGKIKLVTITGASNVTGYLNPIHDIAKIVHKYNAKLIVDAAQLIAHVKVDMKGNSKDEEIDFLTFSAHKAYAPFGGGAIVGLKRYLKDSRPFLSGGGCVAGVFDESVIWAPIPERFEAGTPNFFGVITMAKALKDLKELGFSNIELHEKEIKDYLIEEMKKIENVILYGDINNTSDRLGVITFNVKGKNYEDVAVKMANEKGISLRCGKFCAHPYVNRLLGVSDEDAYKDIVSGEQNYGMIRVSLGLYNTIEEASKFIDELKLIANN</sequence>
<comment type="cofactor">
    <cofactor evidence="1 5">
        <name>pyridoxal 5'-phosphate</name>
        <dbReference type="ChEBI" id="CHEBI:597326"/>
    </cofactor>
</comment>
<accession>A0ABR7JSY1</accession>
<organism evidence="7 8">
    <name type="scientific">Romboutsia faecis</name>
    <dbReference type="NCBI Taxonomy" id="2764597"/>
    <lineage>
        <taxon>Bacteria</taxon>
        <taxon>Bacillati</taxon>
        <taxon>Bacillota</taxon>
        <taxon>Clostridia</taxon>
        <taxon>Peptostreptococcales</taxon>
        <taxon>Peptostreptococcaceae</taxon>
        <taxon>Romboutsia</taxon>
    </lineage>
</organism>
<keyword evidence="8" id="KW-1185">Reference proteome</keyword>
<dbReference type="Pfam" id="PF00266">
    <property type="entry name" value="Aminotran_5"/>
    <property type="match status" value="1"/>
</dbReference>
<dbReference type="Gene3D" id="3.90.1150.10">
    <property type="entry name" value="Aspartate Aminotransferase, domain 1"/>
    <property type="match status" value="1"/>
</dbReference>
<evidence type="ECO:0000313" key="7">
    <source>
        <dbReference type="EMBL" id="MBC5997882.1"/>
    </source>
</evidence>
<evidence type="ECO:0000256" key="3">
    <source>
        <dbReference type="ARBA" id="ARBA00022898"/>
    </source>
</evidence>
<dbReference type="SUPFAM" id="SSF53383">
    <property type="entry name" value="PLP-dependent transferases"/>
    <property type="match status" value="1"/>
</dbReference>
<evidence type="ECO:0000256" key="4">
    <source>
        <dbReference type="ARBA" id="ARBA00050776"/>
    </source>
</evidence>
<name>A0ABR7JSY1_9FIRM</name>